<accession>A0A857F4K7</accession>
<dbReference type="InterPro" id="IPR012334">
    <property type="entry name" value="Pectin_lyas_fold"/>
</dbReference>
<dbReference type="KEGG" id="yca:F0T03_21265"/>
<dbReference type="Gene3D" id="2.160.20.10">
    <property type="entry name" value="Single-stranded right-handed beta-helix, Pectin lyase-like"/>
    <property type="match status" value="1"/>
</dbReference>
<evidence type="ECO:0000313" key="3">
    <source>
        <dbReference type="EMBL" id="QHB34440.1"/>
    </source>
</evidence>
<dbReference type="EMBL" id="CP043727">
    <property type="protein sequence ID" value="QHB34440.1"/>
    <property type="molecule type" value="Genomic_DNA"/>
</dbReference>
<keyword evidence="1" id="KW-1133">Transmembrane helix</keyword>
<sequence length="472" mass="51142">MIILCFRSGFNLKISIIKLYCSFLAYIFYSIISFSYAEIIVDKNAPQHQQPSLYSIHIKGSEGHCKALNENCRGANYTTVNIQTPNEQGVSHNKYVKFNVLKGVGYDKVSLNNFLASSATGNPNLTTVPAKIILNEVTSSHRTLLNGSLIVAGEKAHVIIANPAGIHCNGCNFSNTDHVTLTSGLAIFSGGYVRGYNVTEGVIDIGVDGLTFIDNTDAYLDIFSRWLNVGGEIRAHDILSIIGKHAVGYAPIGGYVNVSSLAGYTAKNEDNIGIDVNNLGGMYANKIFIFSRDGGVKNSGIIQADTKINITSKKSIVNNGRISAGDIRLHSLALINNQQGTIRSMRYFLDINTNEKLGVNIIGNIIDNQKGYIYSNLGKVVIDAKGKFYNAYGLVKTIGSDSVADIKIKSETVHNFSGVITTTNNISINTDNFKNNQGRVVSAFGSVNLRYKTLEDTMGVLHGGMGVKKTIK</sequence>
<name>A0A857F4K7_9GAMM</name>
<dbReference type="InterPro" id="IPR008638">
    <property type="entry name" value="FhaB/CdiA-like_TPS"/>
</dbReference>
<organism evidence="3 4">
    <name type="scientific">Yersinia canariae</name>
    <dbReference type="NCBI Taxonomy" id="2607663"/>
    <lineage>
        <taxon>Bacteria</taxon>
        <taxon>Pseudomonadati</taxon>
        <taxon>Pseudomonadota</taxon>
        <taxon>Gammaproteobacteria</taxon>
        <taxon>Enterobacterales</taxon>
        <taxon>Yersiniaceae</taxon>
        <taxon>Yersinia</taxon>
    </lineage>
</organism>
<evidence type="ECO:0000259" key="2">
    <source>
        <dbReference type="SMART" id="SM00912"/>
    </source>
</evidence>
<dbReference type="RefSeq" id="WP_159680485.1">
    <property type="nucleotide sequence ID" value="NZ_CP043727.1"/>
</dbReference>
<gene>
    <name evidence="3" type="ORF">F0T03_21265</name>
</gene>
<dbReference type="Proteomes" id="UP000464402">
    <property type="component" value="Chromosome"/>
</dbReference>
<proteinExistence type="predicted"/>
<evidence type="ECO:0000313" key="4">
    <source>
        <dbReference type="Proteomes" id="UP000464402"/>
    </source>
</evidence>
<dbReference type="AlphaFoldDB" id="A0A857F4K7"/>
<feature type="transmembrane region" description="Helical" evidence="1">
    <location>
        <begin position="16"/>
        <end position="37"/>
    </location>
</feature>
<dbReference type="SMART" id="SM00912">
    <property type="entry name" value="Haemagg_act"/>
    <property type="match status" value="1"/>
</dbReference>
<keyword evidence="4" id="KW-1185">Reference proteome</keyword>
<dbReference type="NCBIfam" id="TIGR01901">
    <property type="entry name" value="adhes_NPXG"/>
    <property type="match status" value="1"/>
</dbReference>
<keyword evidence="1" id="KW-0472">Membrane</keyword>
<keyword evidence="1" id="KW-0812">Transmembrane</keyword>
<reference evidence="4" key="1">
    <citation type="submission" date="2019-09" db="EMBL/GenBank/DDBJ databases">
        <title>Yersinia canariae sp. nov., isolated from a human yersiniosis case.</title>
        <authorList>
            <person name="Nguyen S.V."/>
            <person name="Greig D."/>
            <person name="Hurley D."/>
            <person name="Cao Y."/>
            <person name="McCabe E."/>
            <person name="Mitchell M."/>
            <person name="Jenkins C."/>
            <person name="Fanning S."/>
        </authorList>
    </citation>
    <scope>NUCLEOTIDE SEQUENCE [LARGE SCALE GENOMIC DNA]</scope>
    <source>
        <strain evidence="4">NCTC 14382</strain>
    </source>
</reference>
<dbReference type="Pfam" id="PF05860">
    <property type="entry name" value="TPS"/>
    <property type="match status" value="1"/>
</dbReference>
<evidence type="ECO:0000256" key="1">
    <source>
        <dbReference type="SAM" id="Phobius"/>
    </source>
</evidence>
<dbReference type="InterPro" id="IPR011050">
    <property type="entry name" value="Pectin_lyase_fold/virulence"/>
</dbReference>
<dbReference type="SUPFAM" id="SSF51126">
    <property type="entry name" value="Pectin lyase-like"/>
    <property type="match status" value="1"/>
</dbReference>
<protein>
    <submittedName>
        <fullName evidence="3">Filamentous hemagglutinin N-terminal domain-containing protein</fullName>
    </submittedName>
</protein>
<feature type="domain" description="Filamentous haemagglutinin FhaB/tRNA nuclease CdiA-like TPS" evidence="2">
    <location>
        <begin position="74"/>
        <end position="191"/>
    </location>
</feature>